<evidence type="ECO:0000259" key="1">
    <source>
        <dbReference type="PROSITE" id="PS50125"/>
    </source>
</evidence>
<dbReference type="PANTHER" id="PTHR47455">
    <property type="entry name" value="ADENYLYL CYCLASE BETA"/>
    <property type="match status" value="1"/>
</dbReference>
<protein>
    <recommendedName>
        <fullName evidence="1">Guanylate cyclase domain-containing protein</fullName>
    </recommendedName>
</protein>
<name>A0A7S1LIA6_NEODS</name>
<organism evidence="2">
    <name type="scientific">Neobodo designis</name>
    <name type="common">Flagellated protozoan</name>
    <name type="synonym">Bodo designis</name>
    <dbReference type="NCBI Taxonomy" id="312471"/>
    <lineage>
        <taxon>Eukaryota</taxon>
        <taxon>Discoba</taxon>
        <taxon>Euglenozoa</taxon>
        <taxon>Kinetoplastea</taxon>
        <taxon>Metakinetoplastina</taxon>
        <taxon>Neobodonida</taxon>
        <taxon>Neobodo</taxon>
    </lineage>
</organism>
<dbReference type="EMBL" id="HBGF01013776">
    <property type="protein sequence ID" value="CAD9104574.1"/>
    <property type="molecule type" value="Transcribed_RNA"/>
</dbReference>
<evidence type="ECO:0000313" key="2">
    <source>
        <dbReference type="EMBL" id="CAD9104574.1"/>
    </source>
</evidence>
<dbReference type="PROSITE" id="PS50125">
    <property type="entry name" value="GUANYLATE_CYCLASE_2"/>
    <property type="match status" value="1"/>
</dbReference>
<dbReference type="PANTHER" id="PTHR47455:SF1">
    <property type="entry name" value="GUANYLATE CYCLASE DOMAIN-CONTAINING PROTEIN"/>
    <property type="match status" value="1"/>
</dbReference>
<dbReference type="GO" id="GO:0009190">
    <property type="term" value="P:cyclic nucleotide biosynthetic process"/>
    <property type="evidence" value="ECO:0007669"/>
    <property type="project" value="InterPro"/>
</dbReference>
<accession>A0A7S1LIA6</accession>
<feature type="domain" description="Guanylate cyclase" evidence="1">
    <location>
        <begin position="1"/>
        <end position="17"/>
    </location>
</feature>
<dbReference type="Gene3D" id="3.30.70.1230">
    <property type="entry name" value="Nucleotide cyclase"/>
    <property type="match status" value="1"/>
</dbReference>
<dbReference type="AlphaFoldDB" id="A0A7S1LIA6"/>
<sequence length="210" mass="22997">MNYTVIGDDVNLASRLEGLNKQWGTSVMVSEDTAEEIEDFMHLRYVISIAVVGKQKPVKVYEAMGPKQDYDKETLDRHAPNEASESQTVQQVNADRDMEELAKRYGEVADGGTAKLASAGRLLRRCLRRRQVTPEEVTFAAVYETAIAKWDAGDFAGCAATLRGLGDRGDVPSWASTCLSVKKVLDACEANLKSPPPAGSWTGVWVANEK</sequence>
<dbReference type="CDD" id="cd07302">
    <property type="entry name" value="CHD"/>
    <property type="match status" value="1"/>
</dbReference>
<reference evidence="2" key="1">
    <citation type="submission" date="2021-01" db="EMBL/GenBank/DDBJ databases">
        <authorList>
            <person name="Corre E."/>
            <person name="Pelletier E."/>
            <person name="Niang G."/>
            <person name="Scheremetjew M."/>
            <person name="Finn R."/>
            <person name="Kale V."/>
            <person name="Holt S."/>
            <person name="Cochrane G."/>
            <person name="Meng A."/>
            <person name="Brown T."/>
            <person name="Cohen L."/>
        </authorList>
    </citation>
    <scope>NUCLEOTIDE SEQUENCE</scope>
    <source>
        <strain evidence="2">CCAP 1951/1</strain>
    </source>
</reference>
<dbReference type="GO" id="GO:0035556">
    <property type="term" value="P:intracellular signal transduction"/>
    <property type="evidence" value="ECO:0007669"/>
    <property type="project" value="InterPro"/>
</dbReference>
<dbReference type="InterPro" id="IPR001054">
    <property type="entry name" value="A/G_cyclase"/>
</dbReference>
<dbReference type="SUPFAM" id="SSF55073">
    <property type="entry name" value="Nucleotide cyclase"/>
    <property type="match status" value="1"/>
</dbReference>
<dbReference type="InterPro" id="IPR029787">
    <property type="entry name" value="Nucleotide_cyclase"/>
</dbReference>
<proteinExistence type="predicted"/>
<gene>
    <name evidence="2" type="ORF">NDES1114_LOCUS9046</name>
</gene>